<keyword evidence="6" id="KW-0156">Chromatin regulator</keyword>
<dbReference type="InterPro" id="IPR001680">
    <property type="entry name" value="WD40_rpt"/>
</dbReference>
<dbReference type="PANTHER" id="PTHR15271:SF4">
    <property type="entry name" value="CHROMATIN ASSEMBLY FACTOR 1 SUBUNIT B"/>
    <property type="match status" value="1"/>
</dbReference>
<name>A0AAV2HWG9_LYMST</name>
<keyword evidence="7" id="KW-0234">DNA repair</keyword>
<dbReference type="GO" id="GO:0006334">
    <property type="term" value="P:nucleosome assembly"/>
    <property type="evidence" value="ECO:0007669"/>
    <property type="project" value="TreeGrafter"/>
</dbReference>
<evidence type="ECO:0000256" key="5">
    <source>
        <dbReference type="ARBA" id="ARBA00022763"/>
    </source>
</evidence>
<feature type="region of interest" description="Disordered" evidence="10">
    <location>
        <begin position="527"/>
        <end position="572"/>
    </location>
</feature>
<feature type="repeat" description="WD" evidence="9">
    <location>
        <begin position="123"/>
        <end position="156"/>
    </location>
</feature>
<keyword evidence="3 9" id="KW-0853">WD repeat</keyword>
<dbReference type="InterPro" id="IPR055410">
    <property type="entry name" value="Beta-prop_CAF1B_HIR1"/>
</dbReference>
<feature type="region of interest" description="Disordered" evidence="10">
    <location>
        <begin position="443"/>
        <end position="499"/>
    </location>
</feature>
<evidence type="ECO:0000256" key="10">
    <source>
        <dbReference type="SAM" id="MobiDB-lite"/>
    </source>
</evidence>
<gene>
    <name evidence="12" type="ORF">GSLYS_00011813001</name>
</gene>
<protein>
    <recommendedName>
        <fullName evidence="11">CAF1B/HIR1 beta-propeller domain-containing protein</fullName>
    </recommendedName>
</protein>
<dbReference type="AlphaFoldDB" id="A0AAV2HWG9"/>
<evidence type="ECO:0000313" key="13">
    <source>
        <dbReference type="Proteomes" id="UP001497497"/>
    </source>
</evidence>
<feature type="compositionally biased region" description="Polar residues" evidence="10">
    <location>
        <begin position="452"/>
        <end position="465"/>
    </location>
</feature>
<keyword evidence="5" id="KW-0227">DNA damage</keyword>
<dbReference type="Pfam" id="PF24105">
    <property type="entry name" value="Beta-prop_CAF1B_HIR1"/>
    <property type="match status" value="1"/>
</dbReference>
<dbReference type="InterPro" id="IPR036322">
    <property type="entry name" value="WD40_repeat_dom_sf"/>
</dbReference>
<dbReference type="PROSITE" id="PS00678">
    <property type="entry name" value="WD_REPEATS_1"/>
    <property type="match status" value="1"/>
</dbReference>
<feature type="compositionally biased region" description="Basic and acidic residues" evidence="10">
    <location>
        <begin position="529"/>
        <end position="541"/>
    </location>
</feature>
<dbReference type="SMART" id="SM00320">
    <property type="entry name" value="WD40"/>
    <property type="match status" value="5"/>
</dbReference>
<dbReference type="GO" id="GO:0005634">
    <property type="term" value="C:nucleus"/>
    <property type="evidence" value="ECO:0007669"/>
    <property type="project" value="UniProtKB-SubCell"/>
</dbReference>
<dbReference type="Proteomes" id="UP001497497">
    <property type="component" value="Unassembled WGS sequence"/>
</dbReference>
<dbReference type="EMBL" id="CAXITT010000280">
    <property type="protein sequence ID" value="CAL1537992.1"/>
    <property type="molecule type" value="Genomic_DNA"/>
</dbReference>
<dbReference type="PROSITE" id="PS50294">
    <property type="entry name" value="WD_REPEATS_REGION"/>
    <property type="match status" value="3"/>
</dbReference>
<comment type="caution">
    <text evidence="12">The sequence shown here is derived from an EMBL/GenBank/DDBJ whole genome shotgun (WGS) entry which is preliminary data.</text>
</comment>
<evidence type="ECO:0000256" key="3">
    <source>
        <dbReference type="ARBA" id="ARBA00022574"/>
    </source>
</evidence>
<dbReference type="InterPro" id="IPR019775">
    <property type="entry name" value="WD40_repeat_CS"/>
</dbReference>
<evidence type="ECO:0000256" key="1">
    <source>
        <dbReference type="ARBA" id="ARBA00004123"/>
    </source>
</evidence>
<evidence type="ECO:0000256" key="9">
    <source>
        <dbReference type="PROSITE-ProRule" id="PRU00221"/>
    </source>
</evidence>
<evidence type="ECO:0000259" key="11">
    <source>
        <dbReference type="Pfam" id="PF24105"/>
    </source>
</evidence>
<feature type="compositionally biased region" description="Polar residues" evidence="10">
    <location>
        <begin position="474"/>
        <end position="484"/>
    </location>
</feature>
<keyword evidence="8" id="KW-0539">Nucleus</keyword>
<evidence type="ECO:0000256" key="2">
    <source>
        <dbReference type="ARBA" id="ARBA00007306"/>
    </source>
</evidence>
<dbReference type="InterPro" id="IPR045145">
    <property type="entry name" value="PTHR15271"/>
</dbReference>
<dbReference type="InterPro" id="IPR015943">
    <property type="entry name" value="WD40/YVTN_repeat-like_dom_sf"/>
</dbReference>
<feature type="repeat" description="WD" evidence="9">
    <location>
        <begin position="173"/>
        <end position="214"/>
    </location>
</feature>
<evidence type="ECO:0000313" key="12">
    <source>
        <dbReference type="EMBL" id="CAL1537992.1"/>
    </source>
</evidence>
<evidence type="ECO:0000256" key="6">
    <source>
        <dbReference type="ARBA" id="ARBA00022853"/>
    </source>
</evidence>
<dbReference type="Gene3D" id="2.130.10.10">
    <property type="entry name" value="YVTN repeat-like/Quinoprotein amine dehydrogenase"/>
    <property type="match status" value="2"/>
</dbReference>
<feature type="repeat" description="WD" evidence="9">
    <location>
        <begin position="61"/>
        <end position="95"/>
    </location>
</feature>
<comment type="subcellular location">
    <subcellularLocation>
        <location evidence="1">Nucleus</location>
    </subcellularLocation>
</comment>
<dbReference type="SUPFAM" id="SSF50978">
    <property type="entry name" value="WD40 repeat-like"/>
    <property type="match status" value="1"/>
</dbReference>
<organism evidence="12 13">
    <name type="scientific">Lymnaea stagnalis</name>
    <name type="common">Great pond snail</name>
    <name type="synonym">Helix stagnalis</name>
    <dbReference type="NCBI Taxonomy" id="6523"/>
    <lineage>
        <taxon>Eukaryota</taxon>
        <taxon>Metazoa</taxon>
        <taxon>Spiralia</taxon>
        <taxon>Lophotrochozoa</taxon>
        <taxon>Mollusca</taxon>
        <taxon>Gastropoda</taxon>
        <taxon>Heterobranchia</taxon>
        <taxon>Euthyneura</taxon>
        <taxon>Panpulmonata</taxon>
        <taxon>Hygrophila</taxon>
        <taxon>Lymnaeoidea</taxon>
        <taxon>Lymnaeidae</taxon>
        <taxon>Lymnaea</taxon>
    </lineage>
</organism>
<keyword evidence="4" id="KW-0677">Repeat</keyword>
<reference evidence="12 13" key="1">
    <citation type="submission" date="2024-04" db="EMBL/GenBank/DDBJ databases">
        <authorList>
            <consortium name="Genoscope - CEA"/>
            <person name="William W."/>
        </authorList>
    </citation>
    <scope>NUCLEOTIDE SEQUENCE [LARGE SCALE GENOMIC DNA]</scope>
</reference>
<dbReference type="GO" id="GO:0006335">
    <property type="term" value="P:DNA replication-dependent chromatin assembly"/>
    <property type="evidence" value="ECO:0007669"/>
    <property type="project" value="InterPro"/>
</dbReference>
<accession>A0AAV2HWG9</accession>
<proteinExistence type="inferred from homology"/>
<feature type="domain" description="CAF1B/HIR1 beta-propeller" evidence="11">
    <location>
        <begin position="1"/>
        <end position="414"/>
    </location>
</feature>
<evidence type="ECO:0000256" key="7">
    <source>
        <dbReference type="ARBA" id="ARBA00023204"/>
    </source>
</evidence>
<dbReference type="PANTHER" id="PTHR15271">
    <property type="entry name" value="CHROMATIN ASSEMBLY FACTOR 1 SUBUNIT B"/>
    <property type="match status" value="1"/>
</dbReference>
<evidence type="ECO:0000256" key="4">
    <source>
        <dbReference type="ARBA" id="ARBA00022737"/>
    </source>
</evidence>
<dbReference type="GO" id="GO:0006281">
    <property type="term" value="P:DNA repair"/>
    <property type="evidence" value="ECO:0007669"/>
    <property type="project" value="UniProtKB-KW"/>
</dbReference>
<keyword evidence="13" id="KW-1185">Reference proteome</keyword>
<comment type="similarity">
    <text evidence="2">Belongs to the WD repeat HIR1 family.</text>
</comment>
<dbReference type="GO" id="GO:0033186">
    <property type="term" value="C:CAF-1 complex"/>
    <property type="evidence" value="ECO:0007669"/>
    <property type="project" value="TreeGrafter"/>
</dbReference>
<evidence type="ECO:0000256" key="8">
    <source>
        <dbReference type="ARBA" id="ARBA00023242"/>
    </source>
</evidence>
<dbReference type="PROSITE" id="PS50082">
    <property type="entry name" value="WD_REPEATS_2"/>
    <property type="match status" value="3"/>
</dbReference>
<sequence>MKVITPEISWHERDPIYSIDFQPGQWPIQRLASGGVDKIVRIWQMTLDSEGKAMVVILSNLRRHTATVNVIRFSKNGELLATAGDDTAIVLWKLSDVPTPANNIFADDEAEEDKESWVCHKTLRGHLGDVADLCWSKDNRYLVSGSVDNSAIVWDVLLLLICSINTDVKLAMFSEHKSYVQGVAFDPLGTYVATLSADRSLRLYNVNSKNCVNNVSKMVLPSHLTTNQSSADASQSDAKPKSFRIFHDDSLRSFFRRLEFSPDGQLLITPAGCMELGDGKVINASFVFARGAFSKPAEYLPSIEKTTTVIRVNPQLYQLRPVDDTQNGERIKTYKKVWEKHKSIFCLPYRIVFAIATEDSVILYDTQQTMPVGLLKNIHYHQISDLSWTSDGKALIVSSTDGFCTIATFDEDELGIPYRETILDHQKSPSSKVIPDAMMDVDEEKTPVKSHPASSLPFSKYSSQNTREEKSDQQKSPITKTTPAQVEKTVETKIKSPKTSKDTATVTNLASDRSELTDDVSQLKIVESNLEKPADPQDTNEKLISVSNSISPKTDEAPKKRRVQITTLMSKK</sequence>